<reference evidence="4" key="1">
    <citation type="submission" date="2021-11" db="EMBL/GenBank/DDBJ databases">
        <authorList>
            <consortium name="Genoscope - CEA"/>
            <person name="William W."/>
        </authorList>
    </citation>
    <scope>NUCLEOTIDE SEQUENCE</scope>
</reference>
<keyword evidence="5" id="KW-1185">Reference proteome</keyword>
<dbReference type="InterPro" id="IPR015422">
    <property type="entry name" value="PyrdxlP-dep_Trfase_small"/>
</dbReference>
<comment type="similarity">
    <text evidence="1">Belongs to the class-I pyridoxal-phosphate-dependent aminotransferase family.</text>
</comment>
<dbReference type="OrthoDB" id="691673at2759"/>
<dbReference type="PROSITE" id="PS00105">
    <property type="entry name" value="AA_TRANSFER_CLASS_1"/>
    <property type="match status" value="1"/>
</dbReference>
<dbReference type="InterPro" id="IPR004838">
    <property type="entry name" value="NHTrfase_class1_PyrdxlP-BS"/>
</dbReference>
<evidence type="ECO:0000256" key="2">
    <source>
        <dbReference type="ARBA" id="ARBA00022898"/>
    </source>
</evidence>
<dbReference type="GO" id="GO:0008483">
    <property type="term" value="F:transaminase activity"/>
    <property type="evidence" value="ECO:0007669"/>
    <property type="project" value="TreeGrafter"/>
</dbReference>
<name>A0A8J2SC37_9STRA</name>
<evidence type="ECO:0000313" key="4">
    <source>
        <dbReference type="EMBL" id="CAH0370028.1"/>
    </source>
</evidence>
<dbReference type="PRINTS" id="PR00753">
    <property type="entry name" value="ACCSYNTHASE"/>
</dbReference>
<evidence type="ECO:0000313" key="5">
    <source>
        <dbReference type="Proteomes" id="UP000789595"/>
    </source>
</evidence>
<accession>A0A8J2SC37</accession>
<dbReference type="AlphaFoldDB" id="A0A8J2SC37"/>
<protein>
    <recommendedName>
        <fullName evidence="3">Aminotransferase class I/classII large domain-containing protein</fullName>
    </recommendedName>
</protein>
<sequence>MRRIPTAAGLATTALASSLSSRGLRAASYVGTATRSREVPDRVSLAVAQNALMDDILLPRVAMAAAAASSQVRYAPSWLGAPAAREGFAQLYNEHILQTGKLDASQVAVVGSATAAIDLLLYATCERGAVVLTPAPYYGSYKRDAEARAECRLVGVPSEHGVPSEAQLEAAWTEEAKCLLLASPHNPCGTVFPADALRACVRWARRRGVQVVVDEVFALSVFEDSFTSVLDLLDDDDRHVHVVYSAAKDLALSGYRVGAIATRDASVLDAVASAGAFCAASTVTQAIVTELCTDDRWLRDEWIPALRSRLAESWHSARRCLETEGLPVVGEPAAGHFCLLDLRETRCDERALEAVGVVLTPGPLMGAPEGFYRLCHAAESSEVVAAAIARVGRVARGDSNL</sequence>
<dbReference type="GO" id="GO:0006520">
    <property type="term" value="P:amino acid metabolic process"/>
    <property type="evidence" value="ECO:0007669"/>
    <property type="project" value="TreeGrafter"/>
</dbReference>
<dbReference type="PANTHER" id="PTHR43795:SF39">
    <property type="entry name" value="AMINOTRANSFERASE CLASS I_CLASSII DOMAIN-CONTAINING PROTEIN"/>
    <property type="match status" value="1"/>
</dbReference>
<dbReference type="Proteomes" id="UP000789595">
    <property type="component" value="Unassembled WGS sequence"/>
</dbReference>
<dbReference type="InterPro" id="IPR050478">
    <property type="entry name" value="Ethylene_sulfur-biosynth"/>
</dbReference>
<evidence type="ECO:0000256" key="1">
    <source>
        <dbReference type="ARBA" id="ARBA00007441"/>
    </source>
</evidence>
<gene>
    <name evidence="4" type="ORF">PECAL_2P31760</name>
</gene>
<proteinExistence type="inferred from homology"/>
<dbReference type="Gene3D" id="3.40.640.10">
    <property type="entry name" value="Type I PLP-dependent aspartate aminotransferase-like (Major domain)"/>
    <property type="match status" value="1"/>
</dbReference>
<dbReference type="InterPro" id="IPR015424">
    <property type="entry name" value="PyrdxlP-dep_Trfase"/>
</dbReference>
<organism evidence="4 5">
    <name type="scientific">Pelagomonas calceolata</name>
    <dbReference type="NCBI Taxonomy" id="35677"/>
    <lineage>
        <taxon>Eukaryota</taxon>
        <taxon>Sar</taxon>
        <taxon>Stramenopiles</taxon>
        <taxon>Ochrophyta</taxon>
        <taxon>Pelagophyceae</taxon>
        <taxon>Pelagomonadales</taxon>
        <taxon>Pelagomonadaceae</taxon>
        <taxon>Pelagomonas</taxon>
    </lineage>
</organism>
<dbReference type="EMBL" id="CAKKNE010000002">
    <property type="protein sequence ID" value="CAH0370028.1"/>
    <property type="molecule type" value="Genomic_DNA"/>
</dbReference>
<dbReference type="InterPro" id="IPR004839">
    <property type="entry name" value="Aminotransferase_I/II_large"/>
</dbReference>
<dbReference type="Gene3D" id="3.90.1150.10">
    <property type="entry name" value="Aspartate Aminotransferase, domain 1"/>
    <property type="match status" value="1"/>
</dbReference>
<evidence type="ECO:0000259" key="3">
    <source>
        <dbReference type="Pfam" id="PF00155"/>
    </source>
</evidence>
<dbReference type="PANTHER" id="PTHR43795">
    <property type="entry name" value="BIFUNCTIONAL ASPARTATE AMINOTRANSFERASE AND GLUTAMATE/ASPARTATE-PREPHENATE AMINOTRANSFERASE-RELATED"/>
    <property type="match status" value="1"/>
</dbReference>
<dbReference type="Pfam" id="PF00155">
    <property type="entry name" value="Aminotran_1_2"/>
    <property type="match status" value="1"/>
</dbReference>
<keyword evidence="2" id="KW-0663">Pyridoxal phosphate</keyword>
<dbReference type="GO" id="GO:0030170">
    <property type="term" value="F:pyridoxal phosphate binding"/>
    <property type="evidence" value="ECO:0007669"/>
    <property type="project" value="InterPro"/>
</dbReference>
<feature type="domain" description="Aminotransferase class I/classII large" evidence="3">
    <location>
        <begin position="43"/>
        <end position="390"/>
    </location>
</feature>
<dbReference type="CDD" id="cd00609">
    <property type="entry name" value="AAT_like"/>
    <property type="match status" value="1"/>
</dbReference>
<dbReference type="InterPro" id="IPR015421">
    <property type="entry name" value="PyrdxlP-dep_Trfase_major"/>
</dbReference>
<comment type="caution">
    <text evidence="4">The sequence shown here is derived from an EMBL/GenBank/DDBJ whole genome shotgun (WGS) entry which is preliminary data.</text>
</comment>
<dbReference type="SUPFAM" id="SSF53383">
    <property type="entry name" value="PLP-dependent transferases"/>
    <property type="match status" value="1"/>
</dbReference>